<accession>A0A662ZKE6</accession>
<keyword evidence="2" id="KW-0732">Signal</keyword>
<dbReference type="PANTHER" id="PTHR36504:SF1">
    <property type="entry name" value="LIPOPOLYSACCHARIDE EXPORT SYSTEM PROTEIN LPTA"/>
    <property type="match status" value="1"/>
</dbReference>
<evidence type="ECO:0000313" key="5">
    <source>
        <dbReference type="EMBL" id="SFP61373.1"/>
    </source>
</evidence>
<keyword evidence="6" id="KW-1185">Reference proteome</keyword>
<dbReference type="GO" id="GO:0015920">
    <property type="term" value="P:lipopolysaccharide transport"/>
    <property type="evidence" value="ECO:0007669"/>
    <property type="project" value="InterPro"/>
</dbReference>
<evidence type="ECO:0000256" key="3">
    <source>
        <dbReference type="ARBA" id="ARBA00022764"/>
    </source>
</evidence>
<dbReference type="GO" id="GO:0001530">
    <property type="term" value="F:lipopolysaccharide binding"/>
    <property type="evidence" value="ECO:0007669"/>
    <property type="project" value="InterPro"/>
</dbReference>
<evidence type="ECO:0000256" key="1">
    <source>
        <dbReference type="ARBA" id="ARBA00022448"/>
    </source>
</evidence>
<evidence type="ECO:0000259" key="4">
    <source>
        <dbReference type="Pfam" id="PF03968"/>
    </source>
</evidence>
<dbReference type="Gene3D" id="2.60.450.10">
    <property type="entry name" value="Lipopolysaccharide (LPS) transport protein A like domain"/>
    <property type="match status" value="1"/>
</dbReference>
<keyword evidence="1" id="KW-0813">Transport</keyword>
<dbReference type="EMBL" id="FOXF01000043">
    <property type="protein sequence ID" value="SFP61373.1"/>
    <property type="molecule type" value="Genomic_DNA"/>
</dbReference>
<gene>
    <name evidence="5" type="ORF">SAMN02910344_01871</name>
</gene>
<dbReference type="GO" id="GO:0017089">
    <property type="term" value="F:glycolipid transfer activity"/>
    <property type="evidence" value="ECO:0007669"/>
    <property type="project" value="TreeGrafter"/>
</dbReference>
<reference evidence="5 6" key="1">
    <citation type="submission" date="2016-10" db="EMBL/GenBank/DDBJ databases">
        <authorList>
            <person name="Varghese N."/>
            <person name="Submissions S."/>
        </authorList>
    </citation>
    <scope>NUCLEOTIDE SEQUENCE [LARGE SCALE GENOMIC DNA]</scope>
    <source>
        <strain evidence="5 6">DSM 1361</strain>
    </source>
</reference>
<dbReference type="RefSeq" id="WP_093143096.1">
    <property type="nucleotide sequence ID" value="NZ_FOXF01000043.1"/>
</dbReference>
<organism evidence="5 6">
    <name type="scientific">Ruminobacter amylophilus</name>
    <dbReference type="NCBI Taxonomy" id="867"/>
    <lineage>
        <taxon>Bacteria</taxon>
        <taxon>Pseudomonadati</taxon>
        <taxon>Pseudomonadota</taxon>
        <taxon>Gammaproteobacteria</taxon>
        <taxon>Aeromonadales</taxon>
        <taxon>Succinivibrionaceae</taxon>
        <taxon>Ruminobacter</taxon>
    </lineage>
</organism>
<evidence type="ECO:0000256" key="2">
    <source>
        <dbReference type="ARBA" id="ARBA00022729"/>
    </source>
</evidence>
<dbReference type="InterPro" id="IPR005653">
    <property type="entry name" value="OstA-like_N"/>
</dbReference>
<dbReference type="InterPro" id="IPR014340">
    <property type="entry name" value="LptA"/>
</dbReference>
<dbReference type="NCBIfam" id="TIGR03002">
    <property type="entry name" value="outer_YhbN_LptA"/>
    <property type="match status" value="1"/>
</dbReference>
<proteinExistence type="predicted"/>
<dbReference type="InterPro" id="IPR052037">
    <property type="entry name" value="LPS_export_LptA"/>
</dbReference>
<dbReference type="Pfam" id="PF03968">
    <property type="entry name" value="LptD_N"/>
    <property type="match status" value="1"/>
</dbReference>
<evidence type="ECO:0000313" key="6">
    <source>
        <dbReference type="Proteomes" id="UP000243745"/>
    </source>
</evidence>
<protein>
    <submittedName>
        <fullName evidence="5">Lipopolysaccharide export system protein LptA</fullName>
    </submittedName>
</protein>
<feature type="domain" description="Organic solvent tolerance-like N-terminal" evidence="4">
    <location>
        <begin position="42"/>
        <end position="151"/>
    </location>
</feature>
<sequence>MQHIADLLKINKFTFVCLSFCIAGIINIAEAKQNDFKETISIDSGRQIADLGSNKITFMDDVEIKQGTIRITADKVEIIRNEKGQIKSATAFGKPAVFSQILDNGKPVTAKSTTIAYYPERQTVELKQKASIEQGSSKITSDTITYNIAKERIEASSDDSSGKKGNRVTTVFIPEELKAQIDENKAEKK</sequence>
<name>A0A662ZKE6_9GAMM</name>
<dbReference type="Proteomes" id="UP000243745">
    <property type="component" value="Unassembled WGS sequence"/>
</dbReference>
<dbReference type="AlphaFoldDB" id="A0A662ZKE6"/>
<dbReference type="GO" id="GO:0030288">
    <property type="term" value="C:outer membrane-bounded periplasmic space"/>
    <property type="evidence" value="ECO:0007669"/>
    <property type="project" value="TreeGrafter"/>
</dbReference>
<dbReference type="OrthoDB" id="5599500at2"/>
<dbReference type="GO" id="GO:0009279">
    <property type="term" value="C:cell outer membrane"/>
    <property type="evidence" value="ECO:0007669"/>
    <property type="project" value="TreeGrafter"/>
</dbReference>
<keyword evidence="3" id="KW-0574">Periplasm</keyword>
<dbReference type="PANTHER" id="PTHR36504">
    <property type="entry name" value="LIPOPOLYSACCHARIDE EXPORT SYSTEM PROTEIN LPTA"/>
    <property type="match status" value="1"/>
</dbReference>